<dbReference type="eggNOG" id="COG0616">
    <property type="taxonomic scope" value="Bacteria"/>
</dbReference>
<reference evidence="6 7" key="1">
    <citation type="submission" date="2013-03" db="EMBL/GenBank/DDBJ databases">
        <title>Salinisphaera hydrothermalis C41B8 Genome Sequencing.</title>
        <authorList>
            <person name="Li C."/>
            <person name="Lai Q."/>
            <person name="Shao Z."/>
        </authorList>
    </citation>
    <scope>NUCLEOTIDE SEQUENCE [LARGE SCALE GENOMIC DNA]</scope>
    <source>
        <strain evidence="6 7">C41B8</strain>
    </source>
</reference>
<keyword evidence="2" id="KW-0645">Protease</keyword>
<feature type="domain" description="Peptidase S49" evidence="5">
    <location>
        <begin position="121"/>
        <end position="271"/>
    </location>
</feature>
<keyword evidence="7" id="KW-1185">Reference proteome</keyword>
<dbReference type="NCBIfam" id="TIGR00706">
    <property type="entry name" value="SppA_dom"/>
    <property type="match status" value="1"/>
</dbReference>
<dbReference type="Pfam" id="PF01343">
    <property type="entry name" value="Peptidase_S49"/>
    <property type="match status" value="1"/>
</dbReference>
<dbReference type="Proteomes" id="UP000028302">
    <property type="component" value="Unassembled WGS sequence"/>
</dbReference>
<dbReference type="OrthoDB" id="9764363at2"/>
<dbReference type="PROSITE" id="PS51257">
    <property type="entry name" value="PROKAR_LIPOPROTEIN"/>
    <property type="match status" value="1"/>
</dbReference>
<proteinExistence type="inferred from homology"/>
<dbReference type="SUPFAM" id="SSF52096">
    <property type="entry name" value="ClpP/crotonase"/>
    <property type="match status" value="1"/>
</dbReference>
<dbReference type="InterPro" id="IPR002142">
    <property type="entry name" value="Peptidase_S49"/>
</dbReference>
<evidence type="ECO:0000313" key="6">
    <source>
        <dbReference type="EMBL" id="KEZ76790.1"/>
    </source>
</evidence>
<evidence type="ECO:0000256" key="1">
    <source>
        <dbReference type="ARBA" id="ARBA00008683"/>
    </source>
</evidence>
<organism evidence="6 7">
    <name type="scientific">Salinisphaera hydrothermalis (strain C41B8)</name>
    <dbReference type="NCBI Taxonomy" id="1304275"/>
    <lineage>
        <taxon>Bacteria</taxon>
        <taxon>Pseudomonadati</taxon>
        <taxon>Pseudomonadota</taxon>
        <taxon>Gammaproteobacteria</taxon>
        <taxon>Salinisphaerales</taxon>
        <taxon>Salinisphaeraceae</taxon>
        <taxon>Salinisphaera</taxon>
    </lineage>
</organism>
<dbReference type="GO" id="GO:0008236">
    <property type="term" value="F:serine-type peptidase activity"/>
    <property type="evidence" value="ECO:0007669"/>
    <property type="project" value="UniProtKB-KW"/>
</dbReference>
<dbReference type="InterPro" id="IPR047272">
    <property type="entry name" value="S49_SppA_C"/>
</dbReference>
<dbReference type="PANTHER" id="PTHR42987">
    <property type="entry name" value="PEPTIDASE S49"/>
    <property type="match status" value="1"/>
</dbReference>
<evidence type="ECO:0000313" key="7">
    <source>
        <dbReference type="Proteomes" id="UP000028302"/>
    </source>
</evidence>
<evidence type="ECO:0000259" key="5">
    <source>
        <dbReference type="Pfam" id="PF01343"/>
    </source>
</evidence>
<dbReference type="EMBL" id="APNK01000022">
    <property type="protein sequence ID" value="KEZ76790.1"/>
    <property type="molecule type" value="Genomic_DNA"/>
</dbReference>
<dbReference type="MEROPS" id="S49.A08"/>
<sequence>MRRLIRLVVPALACLALAGCITINGPFGGGQSNALHETRISGHGQAKILWLDVDGFISAHPSSHAFGLARSPSTLTDISRALDKAQKDDRIKAVVLRIDSPGGTVAASDEIYHRIKRYEAQTGVPVIASLGGVAASGGYYIAMSADRVIAEPTTITGSIGVIIVDVNAAGLMHKIGLADTSVTSGPHKDIMSPLRAPKPDEHAIVQRVVDSLYHRFVSVVEQNRPHVDRSKIDMITDGRIFAAPEAKQLGLVDAIGHRDDVIAAARRAAGVSQARVIRYYQGKRAPDTLSAAANTDVGSANAAAGWLSALGASGRFDGPEPLYLWRGSAQ</sequence>
<comment type="similarity">
    <text evidence="1">Belongs to the peptidase S49 family.</text>
</comment>
<gene>
    <name evidence="6" type="ORF">C41B8_13125</name>
</gene>
<accession>A0A084IJA6</accession>
<evidence type="ECO:0000256" key="2">
    <source>
        <dbReference type="ARBA" id="ARBA00022670"/>
    </source>
</evidence>
<evidence type="ECO:0000256" key="3">
    <source>
        <dbReference type="ARBA" id="ARBA00022801"/>
    </source>
</evidence>
<keyword evidence="4" id="KW-0720">Serine protease</keyword>
<dbReference type="Gene3D" id="3.90.226.10">
    <property type="entry name" value="2-enoyl-CoA Hydratase, Chain A, domain 1"/>
    <property type="match status" value="1"/>
</dbReference>
<dbReference type="CDD" id="cd07023">
    <property type="entry name" value="S49_Sppa_N_C"/>
    <property type="match status" value="1"/>
</dbReference>
<dbReference type="STRING" id="1304275.C41B8_13125"/>
<evidence type="ECO:0000256" key="4">
    <source>
        <dbReference type="ARBA" id="ARBA00022825"/>
    </source>
</evidence>
<keyword evidence="3" id="KW-0378">Hydrolase</keyword>
<name>A0A084IJA6_SALHC</name>
<comment type="caution">
    <text evidence="6">The sequence shown here is derived from an EMBL/GenBank/DDBJ whole genome shotgun (WGS) entry which is preliminary data.</text>
</comment>
<dbReference type="AlphaFoldDB" id="A0A084IJA6"/>
<dbReference type="GO" id="GO:0006508">
    <property type="term" value="P:proteolysis"/>
    <property type="evidence" value="ECO:0007669"/>
    <property type="project" value="UniProtKB-KW"/>
</dbReference>
<dbReference type="InterPro" id="IPR029045">
    <property type="entry name" value="ClpP/crotonase-like_dom_sf"/>
</dbReference>
<protein>
    <submittedName>
        <fullName evidence="6">Putative signal peptide peptidase SppA</fullName>
    </submittedName>
</protein>
<dbReference type="RefSeq" id="WP_051883500.1">
    <property type="nucleotide sequence ID" value="NZ_APNK01000022.1"/>
</dbReference>
<dbReference type="PANTHER" id="PTHR42987:SF6">
    <property type="entry name" value="PROTEINASE IV"/>
    <property type="match status" value="1"/>
</dbReference>
<dbReference type="InterPro" id="IPR004635">
    <property type="entry name" value="Pept_S49_SppA"/>
</dbReference>